<feature type="compositionally biased region" description="Polar residues" evidence="1">
    <location>
        <begin position="573"/>
        <end position="595"/>
    </location>
</feature>
<feature type="compositionally biased region" description="Polar residues" evidence="1">
    <location>
        <begin position="845"/>
        <end position="864"/>
    </location>
</feature>
<evidence type="ECO:0000256" key="1">
    <source>
        <dbReference type="SAM" id="MobiDB-lite"/>
    </source>
</evidence>
<feature type="region of interest" description="Disordered" evidence="1">
    <location>
        <begin position="266"/>
        <end position="339"/>
    </location>
</feature>
<dbReference type="InParanoid" id="I7M2D7"/>
<feature type="compositionally biased region" description="Basic and acidic residues" evidence="1">
    <location>
        <begin position="766"/>
        <end position="775"/>
    </location>
</feature>
<evidence type="ECO:0000313" key="3">
    <source>
        <dbReference type="Proteomes" id="UP000009168"/>
    </source>
</evidence>
<dbReference type="EMBL" id="GG662634">
    <property type="protein sequence ID" value="EAR99911.2"/>
    <property type="molecule type" value="Genomic_DNA"/>
</dbReference>
<feature type="compositionally biased region" description="Basic and acidic residues" evidence="1">
    <location>
        <begin position="314"/>
        <end position="323"/>
    </location>
</feature>
<dbReference type="RefSeq" id="XP_001020156.2">
    <property type="nucleotide sequence ID" value="XM_001020156.2"/>
</dbReference>
<feature type="region of interest" description="Disordered" evidence="1">
    <location>
        <begin position="687"/>
        <end position="710"/>
    </location>
</feature>
<feature type="region of interest" description="Disordered" evidence="1">
    <location>
        <begin position="765"/>
        <end position="870"/>
    </location>
</feature>
<feature type="region of interest" description="Disordered" evidence="1">
    <location>
        <begin position="526"/>
        <end position="552"/>
    </location>
</feature>
<feature type="compositionally biased region" description="Polar residues" evidence="1">
    <location>
        <begin position="776"/>
        <end position="788"/>
    </location>
</feature>
<feature type="region of interest" description="Disordered" evidence="1">
    <location>
        <begin position="883"/>
        <end position="904"/>
    </location>
</feature>
<evidence type="ECO:0000313" key="2">
    <source>
        <dbReference type="EMBL" id="EAR99911.2"/>
    </source>
</evidence>
<organism evidence="2 3">
    <name type="scientific">Tetrahymena thermophila (strain SB210)</name>
    <dbReference type="NCBI Taxonomy" id="312017"/>
    <lineage>
        <taxon>Eukaryota</taxon>
        <taxon>Sar</taxon>
        <taxon>Alveolata</taxon>
        <taxon>Ciliophora</taxon>
        <taxon>Intramacronucleata</taxon>
        <taxon>Oligohymenophorea</taxon>
        <taxon>Hymenostomatida</taxon>
        <taxon>Tetrahymenina</taxon>
        <taxon>Tetrahymenidae</taxon>
        <taxon>Tetrahymena</taxon>
    </lineage>
</organism>
<reference evidence="3" key="1">
    <citation type="journal article" date="2006" name="PLoS Biol.">
        <title>Macronuclear genome sequence of the ciliate Tetrahymena thermophila, a model eukaryote.</title>
        <authorList>
            <person name="Eisen J.A."/>
            <person name="Coyne R.S."/>
            <person name="Wu M."/>
            <person name="Wu D."/>
            <person name="Thiagarajan M."/>
            <person name="Wortman J.R."/>
            <person name="Badger J.H."/>
            <person name="Ren Q."/>
            <person name="Amedeo P."/>
            <person name="Jones K.M."/>
            <person name="Tallon L.J."/>
            <person name="Delcher A.L."/>
            <person name="Salzberg S.L."/>
            <person name="Silva J.C."/>
            <person name="Haas B.J."/>
            <person name="Majoros W.H."/>
            <person name="Farzad M."/>
            <person name="Carlton J.M."/>
            <person name="Smith R.K. Jr."/>
            <person name="Garg J."/>
            <person name="Pearlman R.E."/>
            <person name="Karrer K.M."/>
            <person name="Sun L."/>
            <person name="Manning G."/>
            <person name="Elde N.C."/>
            <person name="Turkewitz A.P."/>
            <person name="Asai D.J."/>
            <person name="Wilkes D.E."/>
            <person name="Wang Y."/>
            <person name="Cai H."/>
            <person name="Collins K."/>
            <person name="Stewart B.A."/>
            <person name="Lee S.R."/>
            <person name="Wilamowska K."/>
            <person name="Weinberg Z."/>
            <person name="Ruzzo W.L."/>
            <person name="Wloga D."/>
            <person name="Gaertig J."/>
            <person name="Frankel J."/>
            <person name="Tsao C.-C."/>
            <person name="Gorovsky M.A."/>
            <person name="Keeling P.J."/>
            <person name="Waller R.F."/>
            <person name="Patron N.J."/>
            <person name="Cherry J.M."/>
            <person name="Stover N.A."/>
            <person name="Krieger C.J."/>
            <person name="del Toro C."/>
            <person name="Ryder H.F."/>
            <person name="Williamson S.C."/>
            <person name="Barbeau R.A."/>
            <person name="Hamilton E.P."/>
            <person name="Orias E."/>
        </authorList>
    </citation>
    <scope>NUCLEOTIDE SEQUENCE [LARGE SCALE GENOMIC DNA]</scope>
    <source>
        <strain evidence="3">SB210</strain>
    </source>
</reference>
<sequence>MYSQYQAGFQNPKVASVNLLSQSSTSRLKTEEDQQDLAKVEQFIQHLKNEKQVVTVPRQNLKESSNFQNMNHIQQQQMLKSSVTSHLQSPINNIRDIQQQLQNIDYTPLAHQQNQSTISNIREEQKQYSLNEKSSTNAQSQSIQSNINQNYQSQQINGNINQVSVSQLSVGTNLTTQNGSLNYVIPAMPSNLIASPYNKVQNTSQGSIINSAVNIIKSPKYDRELMQTSQLSTNQNSGEEHLKSHISQLTTEIAILTEKLQKMELQNEGKKLKQSQYTQQKQHKKDRKNSSKSSRSSSYSSSNSSNSNTSNSSSEREQDDPRKRDKKRKKSKQLKKQQENEIERLMQQYLNYVHVDRYQLNLFRDSFVSENNFYKLKDSKDYKTLFHKSLIVLIQNLEKIKPLVIQSSVLYANSQGQALKNMNSINGNGIQQPSLSHASSAAHLGQIFQNTNSSNISTNGFSQSTNLMLSKMGIINSNSTHNLQSAQEQQEDQNQLKTMNQQQKNLLYQQQQQLKDVNGYLYSSKQQSNLNSGRDPNQCQTERGAQSKWDSQQQINQNFAQIRGSHYVPKSAGISNGKSSSPGNQKQRVVQSTSYQNENIQNEISQMDRNYMANNQLQNHSVSKHQIQKTFSFMPRESLQNQITNQYNEQVQIRESYKINDNQLNGSGIQHNLLHSRESFGVNIKHNQQMTNPNLPGYKQQTKQQGQNKKNNLQLEDIPDDEGINNQHQNIESAKFKYSQNDFNDKMKQYSNNQDYILNEQQRIPDQSKPKRSDQKFSQQQNPNLNDNGQKHNIHYQQQSPKQPYQEEYNYEEIPDNYSNNSERQKRSKSRNKSSNRYETEKRASTLNEIDFDTQSVNSKSSKYLPNDEAGRQRYYTANLQHKNGNDERLRTSQNSRVSIHRDSKKEIPANEQCTHVGCPNGSCCIHIYAQQKQKKERTSHFFKTQERDEKIIPDISQIPKRAKPAIQFQKTNFDIITNTEPSKNKQ</sequence>
<dbReference type="GeneID" id="7837867"/>
<gene>
    <name evidence="2" type="ORF">TTHERM_00663900</name>
</gene>
<feature type="region of interest" description="Disordered" evidence="1">
    <location>
        <begin position="568"/>
        <end position="595"/>
    </location>
</feature>
<dbReference type="KEGG" id="tet:TTHERM_00663900"/>
<feature type="compositionally biased region" description="Basic residues" evidence="1">
    <location>
        <begin position="324"/>
        <end position="335"/>
    </location>
</feature>
<keyword evidence="3" id="KW-1185">Reference proteome</keyword>
<feature type="compositionally biased region" description="Low complexity" evidence="1">
    <location>
        <begin position="699"/>
        <end position="710"/>
    </location>
</feature>
<dbReference type="Proteomes" id="UP000009168">
    <property type="component" value="Unassembled WGS sequence"/>
</dbReference>
<accession>I7M2D7</accession>
<protein>
    <submittedName>
        <fullName evidence="2">Uncharacterized protein</fullName>
    </submittedName>
</protein>
<feature type="compositionally biased region" description="Low complexity" evidence="1">
    <location>
        <begin position="291"/>
        <end position="313"/>
    </location>
</feature>
<proteinExistence type="predicted"/>
<name>I7M2D7_TETTS</name>
<dbReference type="AlphaFoldDB" id="I7M2D7"/>